<dbReference type="AlphaFoldDB" id="A0A8E2AXV8"/>
<accession>A0A8E2AXV8</accession>
<evidence type="ECO:0000313" key="2">
    <source>
        <dbReference type="Proteomes" id="UP000250043"/>
    </source>
</evidence>
<keyword evidence="2" id="KW-1185">Reference proteome</keyword>
<reference evidence="1 2" key="1">
    <citation type="submission" date="2016-07" db="EMBL/GenBank/DDBJ databases">
        <title>Draft genome of the white-rot fungus Obba rivulosa 3A-2.</title>
        <authorList>
            <consortium name="DOE Joint Genome Institute"/>
            <person name="Miettinen O."/>
            <person name="Riley R."/>
            <person name="Acob R."/>
            <person name="Barry K."/>
            <person name="Cullen D."/>
            <person name="De Vries R."/>
            <person name="Hainaut M."/>
            <person name="Hatakka A."/>
            <person name="Henrissat B."/>
            <person name="Hilden K."/>
            <person name="Kuo R."/>
            <person name="Labutti K."/>
            <person name="Lipzen A."/>
            <person name="Makela M.R."/>
            <person name="Sandor L."/>
            <person name="Spatafora J.W."/>
            <person name="Grigoriev I.V."/>
            <person name="Hibbett D.S."/>
        </authorList>
    </citation>
    <scope>NUCLEOTIDE SEQUENCE [LARGE SCALE GENOMIC DNA]</scope>
    <source>
        <strain evidence="1 2">3A-2</strain>
    </source>
</reference>
<evidence type="ECO:0000313" key="1">
    <source>
        <dbReference type="EMBL" id="OCH92556.1"/>
    </source>
</evidence>
<sequence>MLSPCKRQARLLVLITSAAPLRRTSPTSSLAALNASGYSTRHLRGRFPTWDHHISLWAQRESHAVLPRRLLAAYCKNALHFESAVLFDMICAACVTSRVWRAIACSAARPRPTRAPVIPHNPRRRGTAIVVLVHIATISGQRCWPLRADTRRIPRWVVEGAHVRLPRPPVGFTLSPFGWAKAPVCSSEDAPLDLCRRGRDSEPIPRPRGPQSRTGAPALCERHAWCSTKPSPNRPRRFLIRACRAHRRARVRLPCVRILGRTCPNRPASIL</sequence>
<dbReference type="EMBL" id="KV722367">
    <property type="protein sequence ID" value="OCH92556.1"/>
    <property type="molecule type" value="Genomic_DNA"/>
</dbReference>
<dbReference type="Proteomes" id="UP000250043">
    <property type="component" value="Unassembled WGS sequence"/>
</dbReference>
<gene>
    <name evidence="1" type="ORF">OBBRIDRAFT_428953</name>
</gene>
<name>A0A8E2AXV8_9APHY</name>
<organism evidence="1 2">
    <name type="scientific">Obba rivulosa</name>
    <dbReference type="NCBI Taxonomy" id="1052685"/>
    <lineage>
        <taxon>Eukaryota</taxon>
        <taxon>Fungi</taxon>
        <taxon>Dikarya</taxon>
        <taxon>Basidiomycota</taxon>
        <taxon>Agaricomycotina</taxon>
        <taxon>Agaricomycetes</taxon>
        <taxon>Polyporales</taxon>
        <taxon>Gelatoporiaceae</taxon>
        <taxon>Obba</taxon>
    </lineage>
</organism>
<protein>
    <submittedName>
        <fullName evidence="1">Uncharacterized protein</fullName>
    </submittedName>
</protein>
<proteinExistence type="predicted"/>